<sequence length="31" mass="3738">MPWQNKAYILTCPHGQKTRPCARPWHNDFKL</sequence>
<dbReference type="Proteomes" id="UP000032142">
    <property type="component" value="Unassembled WGS sequence"/>
</dbReference>
<name>A0A0B0M9Z1_GOSAR</name>
<evidence type="ECO:0000313" key="1">
    <source>
        <dbReference type="EMBL" id="KHF97564.1"/>
    </source>
</evidence>
<proteinExistence type="predicted"/>
<protein>
    <submittedName>
        <fullName evidence="1">Uncharacterized protein</fullName>
    </submittedName>
</protein>
<evidence type="ECO:0000313" key="2">
    <source>
        <dbReference type="Proteomes" id="UP000032142"/>
    </source>
</evidence>
<organism evidence="1 2">
    <name type="scientific">Gossypium arboreum</name>
    <name type="common">Tree cotton</name>
    <name type="synonym">Gossypium nanking</name>
    <dbReference type="NCBI Taxonomy" id="29729"/>
    <lineage>
        <taxon>Eukaryota</taxon>
        <taxon>Viridiplantae</taxon>
        <taxon>Streptophyta</taxon>
        <taxon>Embryophyta</taxon>
        <taxon>Tracheophyta</taxon>
        <taxon>Spermatophyta</taxon>
        <taxon>Magnoliopsida</taxon>
        <taxon>eudicotyledons</taxon>
        <taxon>Gunneridae</taxon>
        <taxon>Pentapetalae</taxon>
        <taxon>rosids</taxon>
        <taxon>malvids</taxon>
        <taxon>Malvales</taxon>
        <taxon>Malvaceae</taxon>
        <taxon>Malvoideae</taxon>
        <taxon>Gossypium</taxon>
    </lineage>
</organism>
<reference evidence="2" key="1">
    <citation type="submission" date="2014-09" db="EMBL/GenBank/DDBJ databases">
        <authorList>
            <person name="Mudge J."/>
            <person name="Ramaraj T."/>
            <person name="Lindquist I.E."/>
            <person name="Bharti A.K."/>
            <person name="Sundararajan A."/>
            <person name="Cameron C.T."/>
            <person name="Woodward J.E."/>
            <person name="May G.D."/>
            <person name="Brubaker C."/>
            <person name="Broadhvest J."/>
            <person name="Wilkins T.A."/>
        </authorList>
    </citation>
    <scope>NUCLEOTIDE SEQUENCE</scope>
    <source>
        <strain evidence="2">cv. AKA8401</strain>
    </source>
</reference>
<comment type="caution">
    <text evidence="1">The sequence shown here is derived from an EMBL/GenBank/DDBJ whole genome shotgun (WGS) entry which is preliminary data.</text>
</comment>
<dbReference type="AlphaFoldDB" id="A0A0B0M9Z1"/>
<keyword evidence="2" id="KW-1185">Reference proteome</keyword>
<accession>A0A0B0M9Z1</accession>
<dbReference type="EMBL" id="JRRC01011138">
    <property type="protein sequence ID" value="KHF97564.1"/>
    <property type="molecule type" value="Genomic_DNA"/>
</dbReference>
<gene>
    <name evidence="1" type="ORF">F383_36710</name>
</gene>